<comment type="caution">
    <text evidence="4">The sequence shown here is derived from an EMBL/GenBank/DDBJ whole genome shotgun (WGS) entry which is preliminary data.</text>
</comment>
<accession>A0A9Q0I085</accession>
<dbReference type="AlphaFoldDB" id="A0A9Q0I085"/>
<comment type="similarity">
    <text evidence="1">Belongs to the STIG1 family.</text>
</comment>
<dbReference type="Pfam" id="PF04885">
    <property type="entry name" value="Stig1"/>
    <property type="match status" value="1"/>
</dbReference>
<keyword evidence="2 3" id="KW-0732">Signal</keyword>
<feature type="chain" id="PRO_5040374485" description="Stigma-specific STIG1-like protein 1" evidence="3">
    <location>
        <begin position="20"/>
        <end position="133"/>
    </location>
</feature>
<dbReference type="PANTHER" id="PTHR33227">
    <property type="entry name" value="STIGMA-SPECIFIC STIG1-LIKE PROTEIN 3"/>
    <property type="match status" value="1"/>
</dbReference>
<evidence type="ECO:0008006" key="6">
    <source>
        <dbReference type="Google" id="ProtNLM"/>
    </source>
</evidence>
<evidence type="ECO:0000256" key="3">
    <source>
        <dbReference type="SAM" id="SignalP"/>
    </source>
</evidence>
<evidence type="ECO:0000256" key="2">
    <source>
        <dbReference type="ARBA" id="ARBA00022729"/>
    </source>
</evidence>
<keyword evidence="5" id="KW-1185">Reference proteome</keyword>
<evidence type="ECO:0000313" key="5">
    <source>
        <dbReference type="Proteomes" id="UP001151287"/>
    </source>
</evidence>
<name>A0A9Q0I085_9POAL</name>
<dbReference type="EMBL" id="JAMQYH010000001">
    <property type="protein sequence ID" value="KAJ1704430.1"/>
    <property type="molecule type" value="Genomic_DNA"/>
</dbReference>
<evidence type="ECO:0000256" key="1">
    <source>
        <dbReference type="ARBA" id="ARBA00006010"/>
    </source>
</evidence>
<dbReference type="Proteomes" id="UP001151287">
    <property type="component" value="Unassembled WGS sequence"/>
</dbReference>
<feature type="signal peptide" evidence="3">
    <location>
        <begin position="1"/>
        <end position="19"/>
    </location>
</feature>
<protein>
    <recommendedName>
        <fullName evidence="6">Stigma-specific STIG1-like protein 1</fullName>
    </recommendedName>
</protein>
<gene>
    <name evidence="4" type="ORF">LUZ63_004209</name>
</gene>
<dbReference type="OrthoDB" id="776013at2759"/>
<sequence length="133" mass="14946">MLKQIFSFVLAILLATSHALVLDAEKPKTEPEITQNRFLAQYYNPRSALTCNKFPRVCHVKGSPGHDCCHKRCVNVKTDNLNCSECGKKCKFGWMCCSGKCVSVMYDRSNCGGCKRKCKKHSVCRYGMCSYAS</sequence>
<evidence type="ECO:0000313" key="4">
    <source>
        <dbReference type="EMBL" id="KAJ1704430.1"/>
    </source>
</evidence>
<organism evidence="4 5">
    <name type="scientific">Rhynchospora breviuscula</name>
    <dbReference type="NCBI Taxonomy" id="2022672"/>
    <lineage>
        <taxon>Eukaryota</taxon>
        <taxon>Viridiplantae</taxon>
        <taxon>Streptophyta</taxon>
        <taxon>Embryophyta</taxon>
        <taxon>Tracheophyta</taxon>
        <taxon>Spermatophyta</taxon>
        <taxon>Magnoliopsida</taxon>
        <taxon>Liliopsida</taxon>
        <taxon>Poales</taxon>
        <taxon>Cyperaceae</taxon>
        <taxon>Cyperoideae</taxon>
        <taxon>Rhynchosporeae</taxon>
        <taxon>Rhynchospora</taxon>
    </lineage>
</organism>
<reference evidence="4" key="1">
    <citation type="journal article" date="2022" name="Cell">
        <title>Repeat-based holocentromeres influence genome architecture and karyotype evolution.</title>
        <authorList>
            <person name="Hofstatter P.G."/>
            <person name="Thangavel G."/>
            <person name="Lux T."/>
            <person name="Neumann P."/>
            <person name="Vondrak T."/>
            <person name="Novak P."/>
            <person name="Zhang M."/>
            <person name="Costa L."/>
            <person name="Castellani M."/>
            <person name="Scott A."/>
            <person name="Toegelov H."/>
            <person name="Fuchs J."/>
            <person name="Mata-Sucre Y."/>
            <person name="Dias Y."/>
            <person name="Vanzela A.L.L."/>
            <person name="Huettel B."/>
            <person name="Almeida C.C.S."/>
            <person name="Simkova H."/>
            <person name="Souza G."/>
            <person name="Pedrosa-Harand A."/>
            <person name="Macas J."/>
            <person name="Mayer K.F.X."/>
            <person name="Houben A."/>
            <person name="Marques A."/>
        </authorList>
    </citation>
    <scope>NUCLEOTIDE SEQUENCE</scope>
    <source>
        <strain evidence="4">RhyBre1mFocal</strain>
    </source>
</reference>
<proteinExistence type="inferred from homology"/>
<dbReference type="PANTHER" id="PTHR33227:SF21">
    <property type="entry name" value="F12F1.21 PROTEIN"/>
    <property type="match status" value="1"/>
</dbReference>
<dbReference type="InterPro" id="IPR006969">
    <property type="entry name" value="Stig-like"/>
</dbReference>